<dbReference type="Gene3D" id="2.60.40.420">
    <property type="entry name" value="Cupredoxins - blue copper proteins"/>
    <property type="match status" value="1"/>
</dbReference>
<keyword evidence="5" id="KW-0813">Transport</keyword>
<dbReference type="InterPro" id="IPR036257">
    <property type="entry name" value="Cyt_c_oxidase_su2_TM_sf"/>
</dbReference>
<comment type="subcellular location">
    <subcellularLocation>
        <location evidence="2">Membrane</location>
        <topology evidence="2">Multi-pass membrane protein</topology>
    </subcellularLocation>
</comment>
<feature type="domain" description="Cytochrome oxidase subunit II transmembrane region profile" evidence="17">
    <location>
        <begin position="88"/>
        <end position="184"/>
    </location>
</feature>
<protein>
    <recommendedName>
        <fullName evidence="4">cytochrome-c oxidase</fullName>
        <ecNumber evidence="4">7.1.1.9</ecNumber>
    </recommendedName>
    <alternativeName>
        <fullName evidence="14">Cytochrome c oxidase polypeptide II</fullName>
    </alternativeName>
</protein>
<feature type="transmembrane region" description="Helical" evidence="15">
    <location>
        <begin position="156"/>
        <end position="178"/>
    </location>
</feature>
<evidence type="ECO:0000256" key="2">
    <source>
        <dbReference type="ARBA" id="ARBA00004141"/>
    </source>
</evidence>
<dbReference type="FunFam" id="2.60.40.420:FF:000001">
    <property type="entry name" value="Cytochrome c oxidase subunit 2"/>
    <property type="match status" value="1"/>
</dbReference>
<dbReference type="InterPro" id="IPR008972">
    <property type="entry name" value="Cupredoxin"/>
</dbReference>
<keyword evidence="8" id="KW-0479">Metal-binding</keyword>
<dbReference type="Pfam" id="PF00116">
    <property type="entry name" value="COX2"/>
    <property type="match status" value="1"/>
</dbReference>
<evidence type="ECO:0000256" key="15">
    <source>
        <dbReference type="SAM" id="Phobius"/>
    </source>
</evidence>
<gene>
    <name evidence="18" type="ORF">MNBD_ALPHA11-1862</name>
</gene>
<accession>A0A3B0TVL8</accession>
<keyword evidence="6" id="KW-0679">Respiratory chain</keyword>
<evidence type="ECO:0000256" key="9">
    <source>
        <dbReference type="ARBA" id="ARBA00022967"/>
    </source>
</evidence>
<dbReference type="Gene3D" id="1.10.287.90">
    <property type="match status" value="1"/>
</dbReference>
<comment type="similarity">
    <text evidence="3">Belongs to the cytochrome c oxidase subunit 2 family.</text>
</comment>
<dbReference type="InterPro" id="IPR011759">
    <property type="entry name" value="Cyt_c_oxidase_su2_TM_dom"/>
</dbReference>
<evidence type="ECO:0000256" key="4">
    <source>
        <dbReference type="ARBA" id="ARBA00012949"/>
    </source>
</evidence>
<dbReference type="GO" id="GO:0005507">
    <property type="term" value="F:copper ion binding"/>
    <property type="evidence" value="ECO:0007669"/>
    <property type="project" value="InterPro"/>
</dbReference>
<dbReference type="InterPro" id="IPR034210">
    <property type="entry name" value="CcO_II_C"/>
</dbReference>
<keyword evidence="18" id="KW-0560">Oxidoreductase</keyword>
<evidence type="ECO:0000256" key="6">
    <source>
        <dbReference type="ARBA" id="ARBA00022660"/>
    </source>
</evidence>
<dbReference type="InterPro" id="IPR045187">
    <property type="entry name" value="CcO_II"/>
</dbReference>
<keyword evidence="9" id="KW-1278">Translocase</keyword>
<evidence type="ECO:0000259" key="16">
    <source>
        <dbReference type="PROSITE" id="PS50857"/>
    </source>
</evidence>
<evidence type="ECO:0000313" key="18">
    <source>
        <dbReference type="EMBL" id="VAW18482.1"/>
    </source>
</evidence>
<evidence type="ECO:0000256" key="14">
    <source>
        <dbReference type="ARBA" id="ARBA00031389"/>
    </source>
</evidence>
<dbReference type="PANTHER" id="PTHR22888">
    <property type="entry name" value="CYTOCHROME C OXIDASE, SUBUNIT II"/>
    <property type="match status" value="1"/>
</dbReference>
<dbReference type="AlphaFoldDB" id="A0A3B0TVL8"/>
<evidence type="ECO:0000256" key="11">
    <source>
        <dbReference type="ARBA" id="ARBA00022989"/>
    </source>
</evidence>
<keyword evidence="7 15" id="KW-0812">Transmembrane</keyword>
<dbReference type="GO" id="GO:0016020">
    <property type="term" value="C:membrane"/>
    <property type="evidence" value="ECO:0007669"/>
    <property type="project" value="UniProtKB-SubCell"/>
</dbReference>
<dbReference type="Pfam" id="PF02790">
    <property type="entry name" value="COX2_TM"/>
    <property type="match status" value="1"/>
</dbReference>
<evidence type="ECO:0000259" key="17">
    <source>
        <dbReference type="PROSITE" id="PS50999"/>
    </source>
</evidence>
<dbReference type="PRINTS" id="PR01166">
    <property type="entry name" value="CYCOXIDASEII"/>
</dbReference>
<evidence type="ECO:0000256" key="5">
    <source>
        <dbReference type="ARBA" id="ARBA00022448"/>
    </source>
</evidence>
<evidence type="ECO:0000256" key="10">
    <source>
        <dbReference type="ARBA" id="ARBA00022982"/>
    </source>
</evidence>
<evidence type="ECO:0000256" key="7">
    <source>
        <dbReference type="ARBA" id="ARBA00022692"/>
    </source>
</evidence>
<dbReference type="PROSITE" id="PS50999">
    <property type="entry name" value="COX2_TM"/>
    <property type="match status" value="1"/>
</dbReference>
<dbReference type="GO" id="GO:0016491">
    <property type="term" value="F:oxidoreductase activity"/>
    <property type="evidence" value="ECO:0007669"/>
    <property type="project" value="UniProtKB-KW"/>
</dbReference>
<feature type="transmembrane region" description="Helical" evidence="15">
    <location>
        <begin position="114"/>
        <end position="135"/>
    </location>
</feature>
<comment type="cofactor">
    <cofactor evidence="1">
        <name>Cu cation</name>
        <dbReference type="ChEBI" id="CHEBI:23378"/>
    </cofactor>
</comment>
<dbReference type="EMBL" id="UOEQ01000175">
    <property type="protein sequence ID" value="VAW18482.1"/>
    <property type="molecule type" value="Genomic_DNA"/>
</dbReference>
<keyword evidence="11 15" id="KW-1133">Transmembrane helix</keyword>
<dbReference type="InterPro" id="IPR002429">
    <property type="entry name" value="CcO_II-like_C"/>
</dbReference>
<organism evidence="18">
    <name type="scientific">hydrothermal vent metagenome</name>
    <dbReference type="NCBI Taxonomy" id="652676"/>
    <lineage>
        <taxon>unclassified sequences</taxon>
        <taxon>metagenomes</taxon>
        <taxon>ecological metagenomes</taxon>
    </lineage>
</organism>
<dbReference type="PANTHER" id="PTHR22888:SF9">
    <property type="entry name" value="CYTOCHROME C OXIDASE SUBUNIT 2"/>
    <property type="match status" value="1"/>
</dbReference>
<feature type="domain" description="Cytochrome oxidase subunit II copper A binding" evidence="16">
    <location>
        <begin position="205"/>
        <end position="341"/>
    </location>
</feature>
<dbReference type="SUPFAM" id="SSF81464">
    <property type="entry name" value="Cytochrome c oxidase subunit II-like, transmembrane region"/>
    <property type="match status" value="1"/>
</dbReference>
<keyword evidence="13 15" id="KW-0472">Membrane</keyword>
<dbReference type="InterPro" id="IPR001505">
    <property type="entry name" value="Copper_CuA"/>
</dbReference>
<sequence length="358" mass="39289">MLGAFSLRFFIVTDGISIHVKSGHPKGDSVQTISTRIKCYCEKPTQLIQKLTQLIQKSSQWIVGAFAFAVIVLPQSVLAQAEQGPLGYAVPGQIDLMESVTTIMDSIRVFHNGLLMPIITGIVIFVTVIMAYILLRFNEKANPIPSKTTHHVGLEVAWTVVPIVILVVIAVPSFGILADQVTIPDGERKYLGSNIFSMGDVEVPAPGLTVKVTGVQWAWQYDYVDFEGADYSSYMLNDAERLELKPNEPRLLATDFDLVIPVDTTVRVQVTSAVVIHAFTVPSFGIKIDAVPGRLNETWFNVRKTGMYYGQCSELCGRDHAFMPISVRVVSKEEFAAWIAAVEADGVESALSVLTPIT</sequence>
<dbReference type="PROSITE" id="PS00078">
    <property type="entry name" value="COX2"/>
    <property type="match status" value="1"/>
</dbReference>
<dbReference type="CDD" id="cd13912">
    <property type="entry name" value="CcO_II_C"/>
    <property type="match status" value="1"/>
</dbReference>
<dbReference type="NCBIfam" id="TIGR02866">
    <property type="entry name" value="CoxB"/>
    <property type="match status" value="1"/>
</dbReference>
<name>A0A3B0TVL8_9ZZZZ</name>
<dbReference type="GO" id="GO:0004129">
    <property type="term" value="F:cytochrome-c oxidase activity"/>
    <property type="evidence" value="ECO:0007669"/>
    <property type="project" value="UniProtKB-EC"/>
</dbReference>
<reference evidence="18" key="1">
    <citation type="submission" date="2018-06" db="EMBL/GenBank/DDBJ databases">
        <authorList>
            <person name="Zhirakovskaya E."/>
        </authorList>
    </citation>
    <scope>NUCLEOTIDE SEQUENCE</scope>
</reference>
<dbReference type="SUPFAM" id="SSF49503">
    <property type="entry name" value="Cupredoxins"/>
    <property type="match status" value="1"/>
</dbReference>
<evidence type="ECO:0000256" key="13">
    <source>
        <dbReference type="ARBA" id="ARBA00023136"/>
    </source>
</evidence>
<dbReference type="GO" id="GO:0042773">
    <property type="term" value="P:ATP synthesis coupled electron transport"/>
    <property type="evidence" value="ECO:0007669"/>
    <property type="project" value="TreeGrafter"/>
</dbReference>
<dbReference type="PROSITE" id="PS50857">
    <property type="entry name" value="COX2_CUA"/>
    <property type="match status" value="1"/>
</dbReference>
<evidence type="ECO:0000256" key="12">
    <source>
        <dbReference type="ARBA" id="ARBA00023008"/>
    </source>
</evidence>
<dbReference type="InterPro" id="IPR014222">
    <property type="entry name" value="Cyt_c_oxidase_su2"/>
</dbReference>
<keyword evidence="12" id="KW-0186">Copper</keyword>
<proteinExistence type="inferred from homology"/>
<evidence type="ECO:0000256" key="1">
    <source>
        <dbReference type="ARBA" id="ARBA00001935"/>
    </source>
</evidence>
<evidence type="ECO:0000256" key="3">
    <source>
        <dbReference type="ARBA" id="ARBA00007866"/>
    </source>
</evidence>
<keyword evidence="10" id="KW-0249">Electron transport</keyword>
<evidence type="ECO:0000256" key="8">
    <source>
        <dbReference type="ARBA" id="ARBA00022723"/>
    </source>
</evidence>
<dbReference type="EC" id="7.1.1.9" evidence="4"/>